<evidence type="ECO:0000313" key="1">
    <source>
        <dbReference type="EMBL" id="RKN51642.1"/>
    </source>
</evidence>
<organism evidence="1 2">
    <name type="scientific">Streptomyces klenkii</name>
    <dbReference type="NCBI Taxonomy" id="1420899"/>
    <lineage>
        <taxon>Bacteria</taxon>
        <taxon>Bacillati</taxon>
        <taxon>Actinomycetota</taxon>
        <taxon>Actinomycetes</taxon>
        <taxon>Kitasatosporales</taxon>
        <taxon>Streptomycetaceae</taxon>
        <taxon>Streptomyces</taxon>
    </lineage>
</organism>
<name>A0A3A9ZTP1_9ACTN</name>
<proteinExistence type="predicted"/>
<gene>
    <name evidence="1" type="ORF">D7231_35580</name>
</gene>
<evidence type="ECO:0000313" key="2">
    <source>
        <dbReference type="Proteomes" id="UP000270343"/>
    </source>
</evidence>
<dbReference type="OrthoDB" id="3686201at2"/>
<sequence length="207" mass="22819">MADWTPTTLLSVDEHGDRAQAGNGHSRYGAYIADRPAKFHAYGEPGTPLPGPEFAAAAWEVATPPVLLGYVNLRPGVKAVTTAFTDTGDLLLKVSVPLRHHDLPSGRRPRHPWQDWTSEYDHADHDDKYRHAFEPEIRADRPAVLTVSHLLLPTTGWDLPTPQHTEGRALVEEAKHVIHEIVHQVNAQAGPMVAQLLGDQEGQRRAG</sequence>
<protein>
    <submittedName>
        <fullName evidence="1">Uncharacterized protein</fullName>
    </submittedName>
</protein>
<accession>A0A3A9ZTP1</accession>
<comment type="caution">
    <text evidence="1">The sequence shown here is derived from an EMBL/GenBank/DDBJ whole genome shotgun (WGS) entry which is preliminary data.</text>
</comment>
<dbReference type="AlphaFoldDB" id="A0A3A9ZTP1"/>
<dbReference type="EMBL" id="RBAM01000175">
    <property type="protein sequence ID" value="RKN51642.1"/>
    <property type="molecule type" value="Genomic_DNA"/>
</dbReference>
<keyword evidence="2" id="KW-1185">Reference proteome</keyword>
<reference evidence="1 2" key="1">
    <citation type="journal article" date="2015" name="Antonie Van Leeuwenhoek">
        <title>Streptomyces klenkii sp. nov., isolated from deep marine sediment.</title>
        <authorList>
            <person name="Veyisoglu A."/>
            <person name="Sahin N."/>
        </authorList>
    </citation>
    <scope>NUCLEOTIDE SEQUENCE [LARGE SCALE GENOMIC DNA]</scope>
    <source>
        <strain evidence="1 2">KCTC 29202</strain>
    </source>
</reference>
<dbReference type="Proteomes" id="UP000270343">
    <property type="component" value="Unassembled WGS sequence"/>
</dbReference>